<feature type="domain" description="SH3b" evidence="2">
    <location>
        <begin position="170"/>
        <end position="235"/>
    </location>
</feature>
<organism evidence="3 4">
    <name type="scientific">Roseburia zhanii</name>
    <dbReference type="NCBI Taxonomy" id="2763064"/>
    <lineage>
        <taxon>Bacteria</taxon>
        <taxon>Bacillati</taxon>
        <taxon>Bacillota</taxon>
        <taxon>Clostridia</taxon>
        <taxon>Lachnospirales</taxon>
        <taxon>Lachnospiraceae</taxon>
        <taxon>Roseburia</taxon>
    </lineage>
</organism>
<dbReference type="PROSITE" id="PS51781">
    <property type="entry name" value="SH3B"/>
    <property type="match status" value="2"/>
</dbReference>
<gene>
    <name evidence="3" type="ORF">H8S17_07320</name>
</gene>
<evidence type="ECO:0000313" key="3">
    <source>
        <dbReference type="EMBL" id="MBC5714018.1"/>
    </source>
</evidence>
<feature type="compositionally biased region" description="Low complexity" evidence="1">
    <location>
        <begin position="120"/>
        <end position="129"/>
    </location>
</feature>
<dbReference type="PANTHER" id="PTHR34408">
    <property type="entry name" value="FAMILY PROTEIN, PUTATIVE-RELATED"/>
    <property type="match status" value="1"/>
</dbReference>
<feature type="domain" description="SH3b" evidence="2">
    <location>
        <begin position="246"/>
        <end position="311"/>
    </location>
</feature>
<dbReference type="Proteomes" id="UP000606720">
    <property type="component" value="Unassembled WGS sequence"/>
</dbReference>
<dbReference type="EMBL" id="JACOPH010000004">
    <property type="protein sequence ID" value="MBC5714018.1"/>
    <property type="molecule type" value="Genomic_DNA"/>
</dbReference>
<reference evidence="3" key="1">
    <citation type="submission" date="2020-08" db="EMBL/GenBank/DDBJ databases">
        <title>Genome public.</title>
        <authorList>
            <person name="Liu C."/>
            <person name="Sun Q."/>
        </authorList>
    </citation>
    <scope>NUCLEOTIDE SEQUENCE</scope>
    <source>
        <strain evidence="3">BX1005</strain>
    </source>
</reference>
<dbReference type="InterPro" id="IPR052354">
    <property type="entry name" value="Cell_Wall_Dynamics_Protein"/>
</dbReference>
<dbReference type="GO" id="GO:0016787">
    <property type="term" value="F:hydrolase activity"/>
    <property type="evidence" value="ECO:0007669"/>
    <property type="project" value="InterPro"/>
</dbReference>
<protein>
    <submittedName>
        <fullName evidence="3">SH3 domain-containing protein</fullName>
    </submittedName>
</protein>
<dbReference type="Gene3D" id="1.10.10.2520">
    <property type="entry name" value="Cell wall hydrolase SleB, domain 1"/>
    <property type="match status" value="1"/>
</dbReference>
<feature type="compositionally biased region" description="Acidic residues" evidence="1">
    <location>
        <begin position="130"/>
        <end position="142"/>
    </location>
</feature>
<dbReference type="InterPro" id="IPR011105">
    <property type="entry name" value="Cell_wall_hydrolase_SleB"/>
</dbReference>
<dbReference type="SMART" id="SM00287">
    <property type="entry name" value="SH3b"/>
    <property type="match status" value="2"/>
</dbReference>
<feature type="region of interest" description="Disordered" evidence="1">
    <location>
        <begin position="120"/>
        <end position="169"/>
    </location>
</feature>
<dbReference type="Gene3D" id="2.30.30.40">
    <property type="entry name" value="SH3 Domains"/>
    <property type="match status" value="2"/>
</dbReference>
<dbReference type="AlphaFoldDB" id="A0A923LNK1"/>
<dbReference type="PANTHER" id="PTHR34408:SF1">
    <property type="entry name" value="GLYCOSYL HYDROLASE FAMILY 19 DOMAIN-CONTAINING PROTEIN HI_1415"/>
    <property type="match status" value="1"/>
</dbReference>
<dbReference type="RefSeq" id="WP_186866785.1">
    <property type="nucleotide sequence ID" value="NZ_JACOPH010000004.1"/>
</dbReference>
<dbReference type="Pfam" id="PF08239">
    <property type="entry name" value="SH3_3"/>
    <property type="match status" value="2"/>
</dbReference>
<accession>A0A923LNK1</accession>
<proteinExistence type="predicted"/>
<sequence>MTEITALGGFMMKLNKKVVESMTVTASLLVMTTITAFGGSTEDSKGNVTENVALGKNGTAGIISELRNMESGVFEDGGLIYATVERTQNDMVAESVDEETADFAGGAAGLDELAAATLQETQQAATESEATVEEAAPEETAAEDTQVADAEVSDAEESETIQTEETADPEWANRVMADVDEDMNIRTSPDAGSELAGKLYKGDVAEVVSVDPEWTQITSGDVTGYVKNDYLVYGDDANALANEVCSLYATVTADALRLRSEPSEEADVVTTAANGDKLKVDKDTEAADGWIAVSASGTTAYVKGEYVSVALNLGTALTAEQVAEKEAKEAGITKKPAASANGDEVTLLGALIQCEAGNGSYEGMLAVGAVVMNRVRSGAYPNSISGVVYQGGQFTPALSGSVAAVAASGVKGSCLQAAQEAISGIDNTNGALQFRSAASGAQGTVIGANVFF</sequence>
<evidence type="ECO:0000313" key="4">
    <source>
        <dbReference type="Proteomes" id="UP000606720"/>
    </source>
</evidence>
<dbReference type="InterPro" id="IPR042047">
    <property type="entry name" value="SleB_dom1"/>
</dbReference>
<dbReference type="InterPro" id="IPR003646">
    <property type="entry name" value="SH3-like_bac-type"/>
</dbReference>
<dbReference type="Pfam" id="PF07486">
    <property type="entry name" value="Hydrolase_2"/>
    <property type="match status" value="1"/>
</dbReference>
<comment type="caution">
    <text evidence="3">The sequence shown here is derived from an EMBL/GenBank/DDBJ whole genome shotgun (WGS) entry which is preliminary data.</text>
</comment>
<evidence type="ECO:0000259" key="2">
    <source>
        <dbReference type="PROSITE" id="PS51781"/>
    </source>
</evidence>
<keyword evidence="4" id="KW-1185">Reference proteome</keyword>
<name>A0A923LNK1_9FIRM</name>
<evidence type="ECO:0000256" key="1">
    <source>
        <dbReference type="SAM" id="MobiDB-lite"/>
    </source>
</evidence>